<keyword evidence="5" id="KW-1185">Reference proteome</keyword>
<dbReference type="InterPro" id="IPR050154">
    <property type="entry name" value="UbiB_kinase"/>
</dbReference>
<evidence type="ECO:0000313" key="5">
    <source>
        <dbReference type="Proteomes" id="UP000318571"/>
    </source>
</evidence>
<evidence type="ECO:0000256" key="1">
    <source>
        <dbReference type="ARBA" id="ARBA00009670"/>
    </source>
</evidence>
<dbReference type="OrthoDB" id="427480at2759"/>
<dbReference type="STRING" id="6832.A0A553P1Q6"/>
<keyword evidence="2" id="KW-0812">Transmembrane</keyword>
<dbReference type="Pfam" id="PF03109">
    <property type="entry name" value="ABC1"/>
    <property type="match status" value="1"/>
</dbReference>
<gene>
    <name evidence="4" type="ORF">TCAL_03392</name>
</gene>
<proteinExistence type="inferred from homology"/>
<dbReference type="AlphaFoldDB" id="A0A553P1Q6"/>
<dbReference type="PROSITE" id="PS50011">
    <property type="entry name" value="PROTEIN_KINASE_DOM"/>
    <property type="match status" value="1"/>
</dbReference>
<dbReference type="InterPro" id="IPR011009">
    <property type="entry name" value="Kinase-like_dom_sf"/>
</dbReference>
<dbReference type="GO" id="GO:0005524">
    <property type="term" value="F:ATP binding"/>
    <property type="evidence" value="ECO:0007669"/>
    <property type="project" value="InterPro"/>
</dbReference>
<dbReference type="InterPro" id="IPR004147">
    <property type="entry name" value="ABC1_dom"/>
</dbReference>
<comment type="similarity">
    <text evidence="1">Belongs to the protein kinase superfamily. ADCK protein kinase family.</text>
</comment>
<reference evidence="4 5" key="1">
    <citation type="journal article" date="2018" name="Nat. Ecol. Evol.">
        <title>Genomic signatures of mitonuclear coevolution across populations of Tigriopus californicus.</title>
        <authorList>
            <person name="Barreto F.S."/>
            <person name="Watson E.T."/>
            <person name="Lima T.G."/>
            <person name="Willett C.S."/>
            <person name="Edmands S."/>
            <person name="Li W."/>
            <person name="Burton R.S."/>
        </authorList>
    </citation>
    <scope>NUCLEOTIDE SEQUENCE [LARGE SCALE GENOMIC DNA]</scope>
    <source>
        <strain evidence="4 5">San Diego</strain>
    </source>
</reference>
<name>A0A553P1Q6_TIGCA</name>
<evidence type="ECO:0000256" key="2">
    <source>
        <dbReference type="SAM" id="Phobius"/>
    </source>
</evidence>
<keyword evidence="2" id="KW-1133">Transmembrane helix</keyword>
<evidence type="ECO:0000259" key="3">
    <source>
        <dbReference type="PROSITE" id="PS50011"/>
    </source>
</evidence>
<dbReference type="PANTHER" id="PTHR10566:SF117">
    <property type="entry name" value="UNUSUAL PROTEIN KINASE-RELATED"/>
    <property type="match status" value="1"/>
</dbReference>
<organism evidence="4 5">
    <name type="scientific">Tigriopus californicus</name>
    <name type="common">Marine copepod</name>
    <dbReference type="NCBI Taxonomy" id="6832"/>
    <lineage>
        <taxon>Eukaryota</taxon>
        <taxon>Metazoa</taxon>
        <taxon>Ecdysozoa</taxon>
        <taxon>Arthropoda</taxon>
        <taxon>Crustacea</taxon>
        <taxon>Multicrustacea</taxon>
        <taxon>Hexanauplia</taxon>
        <taxon>Copepoda</taxon>
        <taxon>Harpacticoida</taxon>
        <taxon>Harpacticidae</taxon>
        <taxon>Tigriopus</taxon>
    </lineage>
</organism>
<comment type="caution">
    <text evidence="4">The sequence shown here is derived from an EMBL/GenBank/DDBJ whole genome shotgun (WGS) entry which is preliminary data.</text>
</comment>
<protein>
    <recommendedName>
        <fullName evidence="3">Protein kinase domain-containing protein</fullName>
    </recommendedName>
</protein>
<dbReference type="Gene3D" id="1.10.510.10">
    <property type="entry name" value="Transferase(Phosphotransferase) domain 1"/>
    <property type="match status" value="1"/>
</dbReference>
<dbReference type="PANTHER" id="PTHR10566">
    <property type="entry name" value="CHAPERONE-ACTIVITY OF BC1 COMPLEX CABC1 -RELATED"/>
    <property type="match status" value="1"/>
</dbReference>
<dbReference type="Proteomes" id="UP000318571">
    <property type="component" value="Chromosome 7"/>
</dbReference>
<dbReference type="CDD" id="cd05121">
    <property type="entry name" value="ABC1_ADCK3-like"/>
    <property type="match status" value="1"/>
</dbReference>
<dbReference type="EMBL" id="VCGU01000008">
    <property type="protein sequence ID" value="TRY71613.1"/>
    <property type="molecule type" value="Genomic_DNA"/>
</dbReference>
<feature type="domain" description="Protein kinase" evidence="3">
    <location>
        <begin position="214"/>
        <end position="569"/>
    </location>
</feature>
<dbReference type="InterPro" id="IPR000719">
    <property type="entry name" value="Prot_kinase_dom"/>
</dbReference>
<accession>A0A553P1Q6</accession>
<dbReference type="SUPFAM" id="SSF56112">
    <property type="entry name" value="Protein kinase-like (PK-like)"/>
    <property type="match status" value="1"/>
</dbReference>
<sequence length="569" mass="64347">MNLMPTGRRLWQAVARGRTRLMGPEHGGPRARAPGIRRRRTRWIWVPVGGALVVGGSMNFATPTQVGPIYKFEENPHEDIDELPLTYDVTRIQRYWDQRPLEVVARTAQIMRAFVPFLSQVFLWEYLIRGKIRHHAGLQKKYAIRLRQILTDLGPCFIKLGQALSIRPDLLPSSVLFELQKLCDAVPSFPTEDAIQMIQVELQQSVDDLFHDLTPSTQPVAAASLGQVYQLTLKDEHRSRVAVKVQRPDMLASVLKDLYIMRKLAQTIQGIKSVLTHQRPYDVALLDAFASASLMELDYVSEAGNQERFIRELEPKMRGQIYIPRVFPDLTTRKVLVTEWIEGRQLAKSSPEVINRLTPVGVQCFLIQLLETGFFHADPHPGNLLVTRDGRLALIDFGLCAEVPLPDTQVMTVTIVHLMQGDVGGLIQDAIALQFLPADVNVGKLQPELQKVFDSAQLAMEAEFRQEQLAQTQYKAVVTRRKRFMAVSYDLNKIFFEYPFLVPDYFALITRAMIVLEGIAVTGDPGFDLFNSAYPYALKRAVSLFGVSNMSQIAQEAITHMRKKALLSN</sequence>
<evidence type="ECO:0000313" key="4">
    <source>
        <dbReference type="EMBL" id="TRY71613.1"/>
    </source>
</evidence>
<dbReference type="GO" id="GO:0004672">
    <property type="term" value="F:protein kinase activity"/>
    <property type="evidence" value="ECO:0007669"/>
    <property type="project" value="InterPro"/>
</dbReference>
<keyword evidence="2" id="KW-0472">Membrane</keyword>
<dbReference type="OMA" id="FQTARRF"/>
<feature type="transmembrane region" description="Helical" evidence="2">
    <location>
        <begin position="43"/>
        <end position="61"/>
    </location>
</feature>